<reference evidence="2" key="1">
    <citation type="journal article" date="2022" name="Mol. Ecol. Resour.">
        <title>The genomes of chicory, endive, great burdock and yacon provide insights into Asteraceae palaeo-polyploidization history and plant inulin production.</title>
        <authorList>
            <person name="Fan W."/>
            <person name="Wang S."/>
            <person name="Wang H."/>
            <person name="Wang A."/>
            <person name="Jiang F."/>
            <person name="Liu H."/>
            <person name="Zhao H."/>
            <person name="Xu D."/>
            <person name="Zhang Y."/>
        </authorList>
    </citation>
    <scope>NUCLEOTIDE SEQUENCE [LARGE SCALE GENOMIC DNA]</scope>
    <source>
        <strain evidence="2">cv. Yunnan</strain>
    </source>
</reference>
<sequence>MTSSFVDDSQISQHYMSVNHEDSLAINLLYNFEKERVFNRLHGSSRQGLAFAGAINHNFGRFDAKDQVAGAEWLVKEGFAKSGDSEGLRVGCKKYIF</sequence>
<proteinExistence type="predicted"/>
<dbReference type="EMBL" id="CM042043">
    <property type="protein sequence ID" value="KAI3695926.1"/>
    <property type="molecule type" value="Genomic_DNA"/>
</dbReference>
<evidence type="ECO:0000313" key="1">
    <source>
        <dbReference type="EMBL" id="KAI3695926.1"/>
    </source>
</evidence>
<comment type="caution">
    <text evidence="1">The sequence shown here is derived from an EMBL/GenBank/DDBJ whole genome shotgun (WGS) entry which is preliminary data.</text>
</comment>
<accession>A0ACB8ZEM4</accession>
<reference evidence="1 2" key="2">
    <citation type="journal article" date="2022" name="Mol. Ecol. Resour.">
        <title>The genomes of chicory, endive, great burdock and yacon provide insights into Asteraceae paleo-polyploidization history and plant inulin production.</title>
        <authorList>
            <person name="Fan W."/>
            <person name="Wang S."/>
            <person name="Wang H."/>
            <person name="Wang A."/>
            <person name="Jiang F."/>
            <person name="Liu H."/>
            <person name="Zhao H."/>
            <person name="Xu D."/>
            <person name="Zhang Y."/>
        </authorList>
    </citation>
    <scope>NUCLEOTIDE SEQUENCE [LARGE SCALE GENOMIC DNA]</scope>
    <source>
        <strain evidence="2">cv. Yunnan</strain>
        <tissue evidence="1">Leaves</tissue>
    </source>
</reference>
<protein>
    <submittedName>
        <fullName evidence="1">Uncharacterized protein</fullName>
    </submittedName>
</protein>
<organism evidence="1 2">
    <name type="scientific">Smallanthus sonchifolius</name>
    <dbReference type="NCBI Taxonomy" id="185202"/>
    <lineage>
        <taxon>Eukaryota</taxon>
        <taxon>Viridiplantae</taxon>
        <taxon>Streptophyta</taxon>
        <taxon>Embryophyta</taxon>
        <taxon>Tracheophyta</taxon>
        <taxon>Spermatophyta</taxon>
        <taxon>Magnoliopsida</taxon>
        <taxon>eudicotyledons</taxon>
        <taxon>Gunneridae</taxon>
        <taxon>Pentapetalae</taxon>
        <taxon>asterids</taxon>
        <taxon>campanulids</taxon>
        <taxon>Asterales</taxon>
        <taxon>Asteraceae</taxon>
        <taxon>Asteroideae</taxon>
        <taxon>Heliantheae alliance</taxon>
        <taxon>Millerieae</taxon>
        <taxon>Smallanthus</taxon>
    </lineage>
</organism>
<keyword evidence="2" id="KW-1185">Reference proteome</keyword>
<dbReference type="Proteomes" id="UP001056120">
    <property type="component" value="Linkage Group LG26"/>
</dbReference>
<gene>
    <name evidence="1" type="ORF">L1987_78931</name>
</gene>
<evidence type="ECO:0000313" key="2">
    <source>
        <dbReference type="Proteomes" id="UP001056120"/>
    </source>
</evidence>
<name>A0ACB8ZEM4_9ASTR</name>